<dbReference type="EMBL" id="VIIS01000453">
    <property type="protein sequence ID" value="KAF0308909.1"/>
    <property type="molecule type" value="Genomic_DNA"/>
</dbReference>
<feature type="chain" id="PRO_5025433890" evidence="1">
    <location>
        <begin position="21"/>
        <end position="284"/>
    </location>
</feature>
<name>A0A6A4WUF9_AMPAM</name>
<keyword evidence="1" id="KW-0732">Signal</keyword>
<dbReference type="SUPFAM" id="SSF51735">
    <property type="entry name" value="NAD(P)-binding Rossmann-fold domains"/>
    <property type="match status" value="1"/>
</dbReference>
<dbReference type="InterPro" id="IPR051468">
    <property type="entry name" value="Fungal_SecMetab_SDRs"/>
</dbReference>
<proteinExistence type="predicted"/>
<dbReference type="CDD" id="cd05325">
    <property type="entry name" value="carb_red_sniffer_like_SDR_c"/>
    <property type="match status" value="1"/>
</dbReference>
<reference evidence="2 3" key="1">
    <citation type="submission" date="2019-07" db="EMBL/GenBank/DDBJ databases">
        <title>Draft genome assembly of a fouling barnacle, Amphibalanus amphitrite (Darwin, 1854): The first reference genome for Thecostraca.</title>
        <authorList>
            <person name="Kim W."/>
        </authorList>
    </citation>
    <scope>NUCLEOTIDE SEQUENCE [LARGE SCALE GENOMIC DNA]</scope>
    <source>
        <strain evidence="2">SNU_AA5</strain>
        <tissue evidence="2">Soma without cirri and trophi</tissue>
    </source>
</reference>
<keyword evidence="3" id="KW-1185">Reference proteome</keyword>
<comment type="caution">
    <text evidence="2">The sequence shown here is derived from an EMBL/GenBank/DDBJ whole genome shotgun (WGS) entry which is preliminary data.</text>
</comment>
<dbReference type="AlphaFoldDB" id="A0A6A4WUF9"/>
<evidence type="ECO:0000313" key="2">
    <source>
        <dbReference type="EMBL" id="KAF0308909.1"/>
    </source>
</evidence>
<dbReference type="Gene3D" id="3.40.50.720">
    <property type="entry name" value="NAD(P)-binding Rossmann-like Domain"/>
    <property type="match status" value="1"/>
</dbReference>
<dbReference type="PANTHER" id="PTHR43544">
    <property type="entry name" value="SHORT-CHAIN DEHYDROGENASE/REDUCTASE"/>
    <property type="match status" value="1"/>
</dbReference>
<dbReference type="Pfam" id="PF00106">
    <property type="entry name" value="adh_short"/>
    <property type="match status" value="1"/>
</dbReference>
<sequence>MILPWFHSLMLAFRFPFPDCGVTYLKKRMATVLIQGASRGLGLQFARALAARDSVTTVLATCRRPEQAEELRSLPKVQVLPLDVTSETSVAAAAQQAAAATAGLDLLVNCSAILHPSGRGETSLRDVSLAGLQETFNTNTFGPLLVAKHFAPLLQAGSGALGVQSEDAKQRHAAVLVNMTAKVGSTTENVLGGWYSYRMSKAALNMATKNLSIELGRGRKKVLCVGLHPGTVDTDLSRPYHKNVPAGQLLSPERSVSHLLAIVDRLTVADSGRVFVWSGEPLAF</sequence>
<organism evidence="2 3">
    <name type="scientific">Amphibalanus amphitrite</name>
    <name type="common">Striped barnacle</name>
    <name type="synonym">Balanus amphitrite</name>
    <dbReference type="NCBI Taxonomy" id="1232801"/>
    <lineage>
        <taxon>Eukaryota</taxon>
        <taxon>Metazoa</taxon>
        <taxon>Ecdysozoa</taxon>
        <taxon>Arthropoda</taxon>
        <taxon>Crustacea</taxon>
        <taxon>Multicrustacea</taxon>
        <taxon>Cirripedia</taxon>
        <taxon>Thoracica</taxon>
        <taxon>Thoracicalcarea</taxon>
        <taxon>Balanomorpha</taxon>
        <taxon>Balanoidea</taxon>
        <taxon>Balanidae</taxon>
        <taxon>Amphibalaninae</taxon>
        <taxon>Amphibalanus</taxon>
    </lineage>
</organism>
<accession>A0A6A4WUF9</accession>
<dbReference type="OrthoDB" id="5296at2759"/>
<dbReference type="GO" id="GO:0016491">
    <property type="term" value="F:oxidoreductase activity"/>
    <property type="evidence" value="ECO:0007669"/>
    <property type="project" value="TreeGrafter"/>
</dbReference>
<dbReference type="PANTHER" id="PTHR43544:SF12">
    <property type="entry name" value="NAD(P)-BINDING ROSSMANN-FOLD SUPERFAMILY PROTEIN"/>
    <property type="match status" value="1"/>
</dbReference>
<gene>
    <name evidence="2" type="ORF">FJT64_019934</name>
</gene>
<feature type="signal peptide" evidence="1">
    <location>
        <begin position="1"/>
        <end position="20"/>
    </location>
</feature>
<dbReference type="Proteomes" id="UP000440578">
    <property type="component" value="Unassembled WGS sequence"/>
</dbReference>
<dbReference type="GO" id="GO:0005737">
    <property type="term" value="C:cytoplasm"/>
    <property type="evidence" value="ECO:0007669"/>
    <property type="project" value="TreeGrafter"/>
</dbReference>
<evidence type="ECO:0000256" key="1">
    <source>
        <dbReference type="SAM" id="SignalP"/>
    </source>
</evidence>
<dbReference type="PRINTS" id="PR00081">
    <property type="entry name" value="GDHRDH"/>
</dbReference>
<dbReference type="InterPro" id="IPR002347">
    <property type="entry name" value="SDR_fam"/>
</dbReference>
<protein>
    <submittedName>
        <fullName evidence="2">Putative oxidoreductase</fullName>
    </submittedName>
</protein>
<evidence type="ECO:0000313" key="3">
    <source>
        <dbReference type="Proteomes" id="UP000440578"/>
    </source>
</evidence>
<dbReference type="InterPro" id="IPR036291">
    <property type="entry name" value="NAD(P)-bd_dom_sf"/>
</dbReference>